<protein>
    <recommendedName>
        <fullName evidence="2">Histidine kinase/HSP90-like ATPase domain-containing protein</fullName>
    </recommendedName>
</protein>
<dbReference type="InterPro" id="IPR003594">
    <property type="entry name" value="HATPase_dom"/>
</dbReference>
<evidence type="ECO:0000259" key="2">
    <source>
        <dbReference type="Pfam" id="PF13581"/>
    </source>
</evidence>
<evidence type="ECO:0000256" key="1">
    <source>
        <dbReference type="ARBA" id="ARBA00022527"/>
    </source>
</evidence>
<dbReference type="Proteomes" id="UP000606172">
    <property type="component" value="Unassembled WGS sequence"/>
</dbReference>
<feature type="domain" description="Histidine kinase/HSP90-like ATPase" evidence="2">
    <location>
        <begin position="42"/>
        <end position="128"/>
    </location>
</feature>
<dbReference type="PANTHER" id="PTHR35526">
    <property type="entry name" value="ANTI-SIGMA-F FACTOR RSBW-RELATED"/>
    <property type="match status" value="1"/>
</dbReference>
<accession>A0A919V918</accession>
<gene>
    <name evidence="3" type="ORF">Ssi02_69510</name>
</gene>
<dbReference type="InterPro" id="IPR036890">
    <property type="entry name" value="HATPase_C_sf"/>
</dbReference>
<sequence length="171" mass="18074">MPPTTAELIRDYDLGDLVDHTDVALSGGAAFQLLARQRVSMALTHRASAEQIGDAVLLTNELVGNAIKHSRGVVWMILEVYEKGVVVSALDRKADVSSIPTASAVNQKGEAGSESGRGLYLVAQFSTAWAAQAIEREKTFDLTGGALRRRYGPRSHAQGAEACLGPAGTPS</sequence>
<dbReference type="AlphaFoldDB" id="A0A919V918"/>
<dbReference type="EMBL" id="BOOW01000049">
    <property type="protein sequence ID" value="GII96720.1"/>
    <property type="molecule type" value="Genomic_DNA"/>
</dbReference>
<dbReference type="InterPro" id="IPR050267">
    <property type="entry name" value="Anti-sigma-factor_SerPK"/>
</dbReference>
<dbReference type="PANTHER" id="PTHR35526:SF3">
    <property type="entry name" value="ANTI-SIGMA-F FACTOR RSBW"/>
    <property type="match status" value="1"/>
</dbReference>
<dbReference type="CDD" id="cd16936">
    <property type="entry name" value="HATPase_RsbW-like"/>
    <property type="match status" value="1"/>
</dbReference>
<organism evidence="3 4">
    <name type="scientific">Sinosporangium siamense</name>
    <dbReference type="NCBI Taxonomy" id="1367973"/>
    <lineage>
        <taxon>Bacteria</taxon>
        <taxon>Bacillati</taxon>
        <taxon>Actinomycetota</taxon>
        <taxon>Actinomycetes</taxon>
        <taxon>Streptosporangiales</taxon>
        <taxon>Streptosporangiaceae</taxon>
        <taxon>Sinosporangium</taxon>
    </lineage>
</organism>
<evidence type="ECO:0000313" key="3">
    <source>
        <dbReference type="EMBL" id="GII96720.1"/>
    </source>
</evidence>
<dbReference type="Gene3D" id="3.30.565.10">
    <property type="entry name" value="Histidine kinase-like ATPase, C-terminal domain"/>
    <property type="match status" value="1"/>
</dbReference>
<comment type="caution">
    <text evidence="3">The sequence shown here is derived from an EMBL/GenBank/DDBJ whole genome shotgun (WGS) entry which is preliminary data.</text>
</comment>
<keyword evidence="4" id="KW-1185">Reference proteome</keyword>
<keyword evidence="1" id="KW-0808">Transferase</keyword>
<keyword evidence="1" id="KW-0723">Serine/threonine-protein kinase</keyword>
<dbReference type="SUPFAM" id="SSF55874">
    <property type="entry name" value="ATPase domain of HSP90 chaperone/DNA topoisomerase II/histidine kinase"/>
    <property type="match status" value="1"/>
</dbReference>
<keyword evidence="1" id="KW-0418">Kinase</keyword>
<dbReference type="RefSeq" id="WP_204031712.1">
    <property type="nucleotide sequence ID" value="NZ_BOOW01000049.1"/>
</dbReference>
<evidence type="ECO:0000313" key="4">
    <source>
        <dbReference type="Proteomes" id="UP000606172"/>
    </source>
</evidence>
<name>A0A919V918_9ACTN</name>
<proteinExistence type="predicted"/>
<reference evidence="3" key="1">
    <citation type="submission" date="2021-01" db="EMBL/GenBank/DDBJ databases">
        <title>Whole genome shotgun sequence of Sinosporangium siamense NBRC 109515.</title>
        <authorList>
            <person name="Komaki H."/>
            <person name="Tamura T."/>
        </authorList>
    </citation>
    <scope>NUCLEOTIDE SEQUENCE</scope>
    <source>
        <strain evidence="3">NBRC 109515</strain>
    </source>
</reference>
<dbReference type="Pfam" id="PF13581">
    <property type="entry name" value="HATPase_c_2"/>
    <property type="match status" value="1"/>
</dbReference>